<comment type="caution">
    <text evidence="3">The sequence shown here is derived from an EMBL/GenBank/DDBJ whole genome shotgun (WGS) entry which is preliminary data.</text>
</comment>
<organism evidence="3 4">
    <name type="scientific">Acrocarpospora corrugata</name>
    <dbReference type="NCBI Taxonomy" id="35763"/>
    <lineage>
        <taxon>Bacteria</taxon>
        <taxon>Bacillati</taxon>
        <taxon>Actinomycetota</taxon>
        <taxon>Actinomycetes</taxon>
        <taxon>Streptosporangiales</taxon>
        <taxon>Streptosporangiaceae</taxon>
        <taxon>Acrocarpospora</taxon>
    </lineage>
</organism>
<keyword evidence="1" id="KW-0732">Signal</keyword>
<dbReference type="InterPro" id="IPR011041">
    <property type="entry name" value="Quinoprot_gluc/sorb_DH_b-prop"/>
</dbReference>
<dbReference type="Gene3D" id="2.120.10.30">
    <property type="entry name" value="TolB, C-terminal domain"/>
    <property type="match status" value="1"/>
</dbReference>
<evidence type="ECO:0000256" key="1">
    <source>
        <dbReference type="SAM" id="SignalP"/>
    </source>
</evidence>
<dbReference type="EMBL" id="BLAD01000037">
    <property type="protein sequence ID" value="GER98738.1"/>
    <property type="molecule type" value="Genomic_DNA"/>
</dbReference>
<dbReference type="InterPro" id="IPR011042">
    <property type="entry name" value="6-blade_b-propeller_TolB-like"/>
</dbReference>
<dbReference type="PANTHER" id="PTHR19328:SF13">
    <property type="entry name" value="HIPL1 PROTEIN"/>
    <property type="match status" value="1"/>
</dbReference>
<dbReference type="InterPro" id="IPR019893">
    <property type="entry name" value="SndH-like"/>
</dbReference>
<feature type="signal peptide" evidence="1">
    <location>
        <begin position="1"/>
        <end position="17"/>
    </location>
</feature>
<dbReference type="Pfam" id="PF07995">
    <property type="entry name" value="GSDH"/>
    <property type="match status" value="1"/>
</dbReference>
<dbReference type="SUPFAM" id="SSF50952">
    <property type="entry name" value="Soluble quinoprotein glucose dehydrogenase"/>
    <property type="match status" value="1"/>
</dbReference>
<evidence type="ECO:0000313" key="4">
    <source>
        <dbReference type="Proteomes" id="UP000334990"/>
    </source>
</evidence>
<keyword evidence="4" id="KW-1185">Reference proteome</keyword>
<feature type="domain" description="Glucose/Sorbosone dehydrogenase" evidence="2">
    <location>
        <begin position="50"/>
        <end position="296"/>
    </location>
</feature>
<evidence type="ECO:0000259" key="2">
    <source>
        <dbReference type="Pfam" id="PF07995"/>
    </source>
</evidence>
<gene>
    <name evidence="3" type="ORF">Acor_08010</name>
</gene>
<sequence>MFVLTFTGMRGFPAVLAVVCSLALASACSSTESDDQAGNSVLRVVATGLADPYEIVWGPDGFIWATEKTGKRVTRIDPANGRKITALTIEDAVHTAGGQDGVLGLALHPDLLKGDGHDYVYVSHTYDAATELEEQDYRTKIVRYTYDKDKQVLGSPVDLITGLAGGVDHQSGKLRFGPDAKLYYTIGDQGANQFALYCESIEAQTLPSAVQVKEEDWSAYRGKILRLNLDGSIPDDNPEFNGVRSHLYAMGFRNAQGLAFAPSGLLYGTDQGPKTDDEVNLIRPGKNYGWPNVAGYQDDKAYVYAEWAKARNGCRAETYSDYDIPLSVPQTKESDWDDPDFAPPLVTFETVENDFNFRAASDCLDPGTEFICWPTLALSSLEVHPAGFLLATSLKDGSLHRIPLTAEGKKTGTPSRVADTTDRYRDTALDPTGKTVFIATDRAGYTRDADGSPTLNLQHPGSILAYDLALGALASPTGVASTTAVRVGPSGASSRIRARSSPAVSSWLTMAIGMPRAAARATNR</sequence>
<accession>A0A5M3VRC7</accession>
<proteinExistence type="predicted"/>
<dbReference type="AlphaFoldDB" id="A0A5M3VRC7"/>
<evidence type="ECO:0000313" key="3">
    <source>
        <dbReference type="EMBL" id="GER98738.1"/>
    </source>
</evidence>
<name>A0A5M3VRC7_9ACTN</name>
<dbReference type="NCBIfam" id="TIGR03606">
    <property type="entry name" value="non_repeat_PQQ"/>
    <property type="match status" value="1"/>
</dbReference>
<dbReference type="PANTHER" id="PTHR19328">
    <property type="entry name" value="HEDGEHOG-INTERACTING PROTEIN"/>
    <property type="match status" value="1"/>
</dbReference>
<protein>
    <recommendedName>
        <fullName evidence="2">Glucose/Sorbosone dehydrogenase domain-containing protein</fullName>
    </recommendedName>
</protein>
<dbReference type="InterPro" id="IPR012938">
    <property type="entry name" value="Glc/Sorbosone_DH"/>
</dbReference>
<dbReference type="Proteomes" id="UP000334990">
    <property type="component" value="Unassembled WGS sequence"/>
</dbReference>
<reference evidence="3 4" key="1">
    <citation type="submission" date="2019-10" db="EMBL/GenBank/DDBJ databases">
        <title>Whole genome shotgun sequence of Acrocarpospora corrugata NBRC 13972.</title>
        <authorList>
            <person name="Ichikawa N."/>
            <person name="Kimura A."/>
            <person name="Kitahashi Y."/>
            <person name="Komaki H."/>
            <person name="Oguchi A."/>
        </authorList>
    </citation>
    <scope>NUCLEOTIDE SEQUENCE [LARGE SCALE GENOMIC DNA]</scope>
    <source>
        <strain evidence="3 4">NBRC 13972</strain>
    </source>
</reference>
<feature type="chain" id="PRO_5038601250" description="Glucose/Sorbosone dehydrogenase domain-containing protein" evidence="1">
    <location>
        <begin position="18"/>
        <end position="524"/>
    </location>
</feature>